<dbReference type="CDD" id="cd03801">
    <property type="entry name" value="GT4_PimA-like"/>
    <property type="match status" value="1"/>
</dbReference>
<dbReference type="SUPFAM" id="SSF53756">
    <property type="entry name" value="UDP-Glycosyltransferase/glycogen phosphorylase"/>
    <property type="match status" value="1"/>
</dbReference>
<evidence type="ECO:0000313" key="4">
    <source>
        <dbReference type="EMBL" id="MCG6663842.1"/>
    </source>
</evidence>
<protein>
    <submittedName>
        <fullName evidence="3">Glycosyltransferase family 4 protein</fullName>
    </submittedName>
</protein>
<sequence>MAVFCFVDRADAHSIWSIVDSIAQKLLENGNSVIYLRLTESSQVGNRQVPDGVKNIEVLVGSRGRFYNLISHNFAFSKSLYKILTREEVDVLHTNFAVPGIVSRVVGWFCRVPVVVSTQHELYRSMSFHLRVGVKVSKRFCSAVIYVSDQVKKSFDECGAGYKKSLVIRNGIDYSRICRSVAPPQSITSHRPRVVCPGRFVSVKGQQTLIRAWPSIIQFFPNAELVLPGMGPDESYLKGLCVEVGAQDSIIFPGWMSHGDLISMVANSDLVVVPSDGTQEGFGLVVAEAMALGVPVVCSNIPVFKEVADVAAHYFTVGNFEELAAVVVRAMKDELHTLEKVSIGKSRVARKFDNKKMANHYMALYNELMSS</sequence>
<dbReference type="InterPro" id="IPR050194">
    <property type="entry name" value="Glycosyltransferase_grp1"/>
</dbReference>
<dbReference type="EMBL" id="JABFUB010000038">
    <property type="protein sequence ID" value="MCG6663842.1"/>
    <property type="molecule type" value="Genomic_DNA"/>
</dbReference>
<dbReference type="GO" id="GO:0016758">
    <property type="term" value="F:hexosyltransferase activity"/>
    <property type="evidence" value="ECO:0007669"/>
    <property type="project" value="TreeGrafter"/>
</dbReference>
<evidence type="ECO:0000313" key="3">
    <source>
        <dbReference type="EMBL" id="MBA2781162.1"/>
    </source>
</evidence>
<keyword evidence="6" id="KW-1185">Reference proteome</keyword>
<evidence type="ECO:0000259" key="1">
    <source>
        <dbReference type="Pfam" id="PF00534"/>
    </source>
</evidence>
<proteinExistence type="predicted"/>
<dbReference type="PANTHER" id="PTHR45947:SF3">
    <property type="entry name" value="SULFOQUINOVOSYL TRANSFERASE SQD2"/>
    <property type="match status" value="1"/>
</dbReference>
<keyword evidence="3" id="KW-0808">Transferase</keyword>
<reference evidence="4 6" key="1">
    <citation type="submission" date="2020-05" db="EMBL/GenBank/DDBJ databases">
        <title>Comparative genomic analysis of denitrifying bacteria from Halomonas genus.</title>
        <authorList>
            <person name="Wang L."/>
            <person name="Shao Z."/>
        </authorList>
    </citation>
    <scope>NUCLEOTIDE SEQUENCE [LARGE SCALE GENOMIC DNA]</scope>
    <source>
        <strain evidence="4 6">DSM 17331</strain>
    </source>
</reference>
<dbReference type="AlphaFoldDB" id="A0A7V9W517"/>
<dbReference type="EMBL" id="JACEFT010000051">
    <property type="protein sequence ID" value="MBA2781162.1"/>
    <property type="molecule type" value="Genomic_DNA"/>
</dbReference>
<dbReference type="InterPro" id="IPR028098">
    <property type="entry name" value="Glyco_trans_4-like_N"/>
</dbReference>
<comment type="caution">
    <text evidence="3">The sequence shown here is derived from an EMBL/GenBank/DDBJ whole genome shotgun (WGS) entry which is preliminary data.</text>
</comment>
<dbReference type="RefSeq" id="WP_181517034.1">
    <property type="nucleotide sequence ID" value="NZ_JABFUB010000038.1"/>
</dbReference>
<dbReference type="Pfam" id="PF13439">
    <property type="entry name" value="Glyco_transf_4"/>
    <property type="match status" value="1"/>
</dbReference>
<evidence type="ECO:0000313" key="5">
    <source>
        <dbReference type="Proteomes" id="UP000518091"/>
    </source>
</evidence>
<dbReference type="Proteomes" id="UP000814353">
    <property type="component" value="Unassembled WGS sequence"/>
</dbReference>
<feature type="domain" description="Glycosyltransferase subfamily 4-like N-terminal" evidence="2">
    <location>
        <begin position="19"/>
        <end position="176"/>
    </location>
</feature>
<name>A0A7V9W517_9GAMM</name>
<dbReference type="Pfam" id="PF00534">
    <property type="entry name" value="Glycos_transf_1"/>
    <property type="match status" value="1"/>
</dbReference>
<dbReference type="Gene3D" id="3.40.50.2000">
    <property type="entry name" value="Glycogen Phosphorylase B"/>
    <property type="match status" value="2"/>
</dbReference>
<reference evidence="3 5" key="2">
    <citation type="submission" date="2020-07" db="EMBL/GenBank/DDBJ databases">
        <title>Identification of Halomonas strains.</title>
        <authorList>
            <person name="Xiao Z."/>
            <person name="Shen J."/>
        </authorList>
    </citation>
    <scope>NUCLEOTIDE SEQUENCE [LARGE SCALE GENOMIC DNA]</scope>
    <source>
        <strain evidence="3 5">DSM 17331</strain>
    </source>
</reference>
<evidence type="ECO:0000313" key="6">
    <source>
        <dbReference type="Proteomes" id="UP000814353"/>
    </source>
</evidence>
<dbReference type="Proteomes" id="UP000518091">
    <property type="component" value="Unassembled WGS sequence"/>
</dbReference>
<dbReference type="PANTHER" id="PTHR45947">
    <property type="entry name" value="SULFOQUINOVOSYL TRANSFERASE SQD2"/>
    <property type="match status" value="1"/>
</dbReference>
<evidence type="ECO:0000259" key="2">
    <source>
        <dbReference type="Pfam" id="PF13439"/>
    </source>
</evidence>
<gene>
    <name evidence="3" type="ORF">H1D44_19995</name>
    <name evidence="4" type="ORF">HOP48_20170</name>
</gene>
<organism evidence="3 5">
    <name type="scientific">Billgrantia kenyensis</name>
    <dbReference type="NCBI Taxonomy" id="321266"/>
    <lineage>
        <taxon>Bacteria</taxon>
        <taxon>Pseudomonadati</taxon>
        <taxon>Pseudomonadota</taxon>
        <taxon>Gammaproteobacteria</taxon>
        <taxon>Oceanospirillales</taxon>
        <taxon>Halomonadaceae</taxon>
        <taxon>Billgrantia</taxon>
    </lineage>
</organism>
<feature type="domain" description="Glycosyl transferase family 1" evidence="1">
    <location>
        <begin position="189"/>
        <end position="336"/>
    </location>
</feature>
<dbReference type="InterPro" id="IPR001296">
    <property type="entry name" value="Glyco_trans_1"/>
</dbReference>
<accession>A0A7V9W517</accession>